<dbReference type="OrthoDB" id="5231069at2759"/>
<comment type="caution">
    <text evidence="2">The sequence shown here is derived from an EMBL/GenBank/DDBJ whole genome shotgun (WGS) entry which is preliminary data.</text>
</comment>
<feature type="region of interest" description="Disordered" evidence="1">
    <location>
        <begin position="57"/>
        <end position="80"/>
    </location>
</feature>
<evidence type="ECO:0000313" key="3">
    <source>
        <dbReference type="Proteomes" id="UP000284375"/>
    </source>
</evidence>
<reference evidence="2 3" key="1">
    <citation type="submission" date="2015-09" db="EMBL/GenBank/DDBJ databases">
        <title>Host preference determinants of Valsa canker pathogens revealed by comparative genomics.</title>
        <authorList>
            <person name="Yin Z."/>
            <person name="Huang L."/>
        </authorList>
    </citation>
    <scope>NUCLEOTIDE SEQUENCE [LARGE SCALE GENOMIC DNA]</scope>
    <source>
        <strain evidence="2 3">YSFL</strain>
    </source>
</reference>
<evidence type="ECO:0000256" key="1">
    <source>
        <dbReference type="SAM" id="MobiDB-lite"/>
    </source>
</evidence>
<sequence length="240" mass="26309">MDRIVQMGRNSPGSRPDRLYAGPPVGYIPADQPGGPRDLPPDRYNCPVSGCRLPSGSARGGYNRRSLGSHIRLSHGGPDRMGEVRQRVRERVVALRLERARQGVGPAARVCPEAGDPVTGLQRQTDGLVRDMDEIRGWEHSRRFAVPTTTSPSQTRRVGPDCSRQPARGGGDFVVQGEGAEEERGSVSPASGISRTNRFARWGWRLLDEPTAPGGKPCEVPEERWATRLPSTRSLEGWDE</sequence>
<organism evidence="2 3">
    <name type="scientific">Cytospora chrysosperma</name>
    <name type="common">Cytospora canker fungus</name>
    <name type="synonym">Sphaeria chrysosperma</name>
    <dbReference type="NCBI Taxonomy" id="252740"/>
    <lineage>
        <taxon>Eukaryota</taxon>
        <taxon>Fungi</taxon>
        <taxon>Dikarya</taxon>
        <taxon>Ascomycota</taxon>
        <taxon>Pezizomycotina</taxon>
        <taxon>Sordariomycetes</taxon>
        <taxon>Sordariomycetidae</taxon>
        <taxon>Diaporthales</taxon>
        <taxon>Cytosporaceae</taxon>
        <taxon>Cytospora</taxon>
    </lineage>
</organism>
<feature type="region of interest" description="Disordered" evidence="1">
    <location>
        <begin position="209"/>
        <end position="240"/>
    </location>
</feature>
<dbReference type="EMBL" id="LJZO01000001">
    <property type="protein sequence ID" value="ROW05321.1"/>
    <property type="molecule type" value="Genomic_DNA"/>
</dbReference>
<feature type="compositionally biased region" description="Polar residues" evidence="1">
    <location>
        <begin position="147"/>
        <end position="156"/>
    </location>
</feature>
<keyword evidence="3" id="KW-1185">Reference proteome</keyword>
<accession>A0A423WPL8</accession>
<proteinExistence type="predicted"/>
<dbReference type="Proteomes" id="UP000284375">
    <property type="component" value="Unassembled WGS sequence"/>
</dbReference>
<gene>
    <name evidence="2" type="ORF">VSDG_00098</name>
</gene>
<dbReference type="AlphaFoldDB" id="A0A423WPL8"/>
<feature type="region of interest" description="Disordered" evidence="1">
    <location>
        <begin position="1"/>
        <end position="43"/>
    </location>
</feature>
<name>A0A423WPL8_CYTCH</name>
<evidence type="ECO:0000313" key="2">
    <source>
        <dbReference type="EMBL" id="ROW05321.1"/>
    </source>
</evidence>
<protein>
    <submittedName>
        <fullName evidence="2">Uncharacterized protein</fullName>
    </submittedName>
</protein>
<feature type="region of interest" description="Disordered" evidence="1">
    <location>
        <begin position="146"/>
        <end position="193"/>
    </location>
</feature>